<evidence type="ECO:0000313" key="8">
    <source>
        <dbReference type="Proteomes" id="UP001612915"/>
    </source>
</evidence>
<evidence type="ECO:0000256" key="3">
    <source>
        <dbReference type="ARBA" id="ARBA00022729"/>
    </source>
</evidence>
<organism evidence="7 8">
    <name type="scientific">Spongisporangium articulatum</name>
    <dbReference type="NCBI Taxonomy" id="3362603"/>
    <lineage>
        <taxon>Bacteria</taxon>
        <taxon>Bacillati</taxon>
        <taxon>Actinomycetota</taxon>
        <taxon>Actinomycetes</taxon>
        <taxon>Kineosporiales</taxon>
        <taxon>Kineosporiaceae</taxon>
        <taxon>Spongisporangium</taxon>
    </lineage>
</organism>
<feature type="compositionally biased region" description="Basic and acidic residues" evidence="4">
    <location>
        <begin position="12"/>
        <end position="31"/>
    </location>
</feature>
<dbReference type="Proteomes" id="UP001612915">
    <property type="component" value="Unassembled WGS sequence"/>
</dbReference>
<proteinExistence type="predicted"/>
<keyword evidence="3" id="KW-0732">Signal</keyword>
<evidence type="ECO:0000313" key="7">
    <source>
        <dbReference type="EMBL" id="MFI7589612.1"/>
    </source>
</evidence>
<accession>A0ABW8AUQ6</accession>
<comment type="caution">
    <text evidence="7">The sequence shown here is derived from an EMBL/GenBank/DDBJ whole genome shotgun (WGS) entry which is preliminary data.</text>
</comment>
<dbReference type="SUPFAM" id="SSF51126">
    <property type="entry name" value="Pectin lyase-like"/>
    <property type="match status" value="1"/>
</dbReference>
<keyword evidence="5" id="KW-0472">Membrane</keyword>
<dbReference type="InterPro" id="IPR052052">
    <property type="entry name" value="Polysaccharide_Lyase_9"/>
</dbReference>
<gene>
    <name evidence="7" type="ORF">ACIB24_21300</name>
</gene>
<keyword evidence="5" id="KW-1133">Transmembrane helix</keyword>
<keyword evidence="8" id="KW-1185">Reference proteome</keyword>
<dbReference type="PANTHER" id="PTHR40088:SF2">
    <property type="entry name" value="SECRETED SUGAR HYDROLASE"/>
    <property type="match status" value="1"/>
</dbReference>
<dbReference type="EMBL" id="JBITLV010000008">
    <property type="protein sequence ID" value="MFI7589612.1"/>
    <property type="molecule type" value="Genomic_DNA"/>
</dbReference>
<feature type="region of interest" description="Disordered" evidence="4">
    <location>
        <begin position="278"/>
        <end position="318"/>
    </location>
</feature>
<evidence type="ECO:0000259" key="6">
    <source>
        <dbReference type="Pfam" id="PF13229"/>
    </source>
</evidence>
<dbReference type="InterPro" id="IPR012334">
    <property type="entry name" value="Pectin_lyas_fold"/>
</dbReference>
<dbReference type="RefSeq" id="WP_398284215.1">
    <property type="nucleotide sequence ID" value="NZ_JBITLV010000008.1"/>
</dbReference>
<protein>
    <submittedName>
        <fullName evidence="7">Right-handed parallel beta-helix repeat-containing protein</fullName>
    </submittedName>
</protein>
<keyword evidence="2" id="KW-0964">Secreted</keyword>
<dbReference type="InterPro" id="IPR011050">
    <property type="entry name" value="Pectin_lyase_fold/virulence"/>
</dbReference>
<feature type="compositionally biased region" description="Gly residues" evidence="4">
    <location>
        <begin position="305"/>
        <end position="318"/>
    </location>
</feature>
<dbReference type="InterPro" id="IPR006626">
    <property type="entry name" value="PbH1"/>
</dbReference>
<feature type="domain" description="Right handed beta helix" evidence="6">
    <location>
        <begin position="535"/>
        <end position="699"/>
    </location>
</feature>
<comment type="subcellular location">
    <subcellularLocation>
        <location evidence="1">Secreted</location>
    </subcellularLocation>
</comment>
<name>A0ABW8AUQ6_9ACTN</name>
<feature type="compositionally biased region" description="Low complexity" evidence="4">
    <location>
        <begin position="280"/>
        <end position="297"/>
    </location>
</feature>
<dbReference type="Pfam" id="PF13229">
    <property type="entry name" value="Beta_helix"/>
    <property type="match status" value="1"/>
</dbReference>
<sequence>MTPEHQPARPTSRRELREASRAQGRDRRRAPETGATLLPAQAVAETVGETVAVPARPAGRRELRAAASRARALGRVRRYRRFSRAGLAVAVAVLLPSAALGGVALAAGNDVTLQPGGSFVKDSGTDFSEGQAGITFALPGRPSGQSLYLGVELRQTKSGLYRAKARVYPDGALSVDVGKVVAGQEYYLGSQRIPAKVAAGATAVHVQGGVYGTTTATVGVRAWVNGEQAPANWQLVVSDPAPVTGSGSVRGWAYLSSSATAPLQLAYGGLAGAATGNGGTTTPTAGPTASPSAGPTPSATPKPPTGGGNDTGGTGSGGNASAGMAAVLAKAGAAGTTNYSIPSDAVYVSPKGSNGNAGTAGSPLRTVAAGVAKASSGGTVVLRGGTYREAVGSVNKKLSIQAYPGEKPVLSGADVEDDWSKSGDYWVSGWTSSFSQTQFRGEETPSGTAAGRVEQVFRDGQALKQVLNKSELKGAKFWLDPSSMHVYVAQDPGNATMEISTRTRGMTLEAGAAGSKILGLRFTAYAAPHLDNSGGLYVSAARSVIENSTFDHSSGAGLKIAAGDLTVNRITVRDNAAEGMQGNRNDGSVVKNSLFQGNNTDDFKVWQCGGSCTVAGFKTAHTDDLEVYDNAFVDNNSNGFWCDLGCTNVKITGNAITGSYDGIFYEVSSKGTITGNYVEKSDKGIRVSGSDHVTISGNKLVNNNWQLTVYDDRRSSSTDSYSSGLGLSWNTTDLVIKDNTIVGGADTTKLLENNATAQVTAKQMFKTLSGNSYSGDQTMMWCPSDNKCSTYGSVQAWKSASGLGF</sequence>
<evidence type="ECO:0000256" key="5">
    <source>
        <dbReference type="SAM" id="Phobius"/>
    </source>
</evidence>
<keyword evidence="5" id="KW-0812">Transmembrane</keyword>
<evidence type="ECO:0000256" key="1">
    <source>
        <dbReference type="ARBA" id="ARBA00004613"/>
    </source>
</evidence>
<feature type="region of interest" description="Disordered" evidence="4">
    <location>
        <begin position="1"/>
        <end position="36"/>
    </location>
</feature>
<reference evidence="7 8" key="1">
    <citation type="submission" date="2024-10" db="EMBL/GenBank/DDBJ databases">
        <title>The Natural Products Discovery Center: Release of the First 8490 Sequenced Strains for Exploring Actinobacteria Biosynthetic Diversity.</title>
        <authorList>
            <person name="Kalkreuter E."/>
            <person name="Kautsar S.A."/>
            <person name="Yang D."/>
            <person name="Bader C.D."/>
            <person name="Teijaro C.N."/>
            <person name="Fluegel L."/>
            <person name="Davis C.M."/>
            <person name="Simpson J.R."/>
            <person name="Lauterbach L."/>
            <person name="Steele A.D."/>
            <person name="Gui C."/>
            <person name="Meng S."/>
            <person name="Li G."/>
            <person name="Viehrig K."/>
            <person name="Ye F."/>
            <person name="Su P."/>
            <person name="Kiefer A.F."/>
            <person name="Nichols A."/>
            <person name="Cepeda A.J."/>
            <person name="Yan W."/>
            <person name="Fan B."/>
            <person name="Jiang Y."/>
            <person name="Adhikari A."/>
            <person name="Zheng C.-J."/>
            <person name="Schuster L."/>
            <person name="Cowan T.M."/>
            <person name="Smanski M.J."/>
            <person name="Chevrette M.G."/>
            <person name="De Carvalho L.P.S."/>
            <person name="Shen B."/>
        </authorList>
    </citation>
    <scope>NUCLEOTIDE SEQUENCE [LARGE SCALE GENOMIC DNA]</scope>
    <source>
        <strain evidence="7 8">NPDC049639</strain>
    </source>
</reference>
<dbReference type="SMART" id="SM00710">
    <property type="entry name" value="PbH1"/>
    <property type="match status" value="7"/>
</dbReference>
<dbReference type="InterPro" id="IPR039448">
    <property type="entry name" value="Beta_helix"/>
</dbReference>
<dbReference type="PANTHER" id="PTHR40088">
    <property type="entry name" value="PECTATE LYASE (EUROFUNG)"/>
    <property type="match status" value="1"/>
</dbReference>
<feature type="transmembrane region" description="Helical" evidence="5">
    <location>
        <begin position="85"/>
        <end position="107"/>
    </location>
</feature>
<evidence type="ECO:0000256" key="2">
    <source>
        <dbReference type="ARBA" id="ARBA00022525"/>
    </source>
</evidence>
<dbReference type="Gene3D" id="2.160.20.10">
    <property type="entry name" value="Single-stranded right-handed beta-helix, Pectin lyase-like"/>
    <property type="match status" value="2"/>
</dbReference>
<evidence type="ECO:0000256" key="4">
    <source>
        <dbReference type="SAM" id="MobiDB-lite"/>
    </source>
</evidence>